<dbReference type="EMBL" id="JAUDCG010000032">
    <property type="protein sequence ID" value="MDM8157549.1"/>
    <property type="molecule type" value="Genomic_DNA"/>
</dbReference>
<name>A0ABT7UD52_9FIRM</name>
<evidence type="ECO:0000313" key="2">
    <source>
        <dbReference type="Proteomes" id="UP001529340"/>
    </source>
</evidence>
<protein>
    <recommendedName>
        <fullName evidence="3">Transposase</fullName>
    </recommendedName>
</protein>
<dbReference type="Proteomes" id="UP001529340">
    <property type="component" value="Unassembled WGS sequence"/>
</dbReference>
<comment type="caution">
    <text evidence="1">The sequence shown here is derived from an EMBL/GenBank/DDBJ whole genome shotgun (WGS) entry which is preliminary data.</text>
</comment>
<accession>A0ABT7UD52</accession>
<organism evidence="1 2">
    <name type="scientific">Amedibacillus dolichus</name>
    <dbReference type="NCBI Taxonomy" id="31971"/>
    <lineage>
        <taxon>Bacteria</taxon>
        <taxon>Bacillati</taxon>
        <taxon>Bacillota</taxon>
        <taxon>Erysipelotrichia</taxon>
        <taxon>Erysipelotrichales</taxon>
        <taxon>Erysipelotrichaceae</taxon>
        <taxon>Amedibacillus</taxon>
    </lineage>
</organism>
<evidence type="ECO:0008006" key="3">
    <source>
        <dbReference type="Google" id="ProtNLM"/>
    </source>
</evidence>
<proteinExistence type="predicted"/>
<sequence length="45" mass="5345">MRKRKYSFYLTAEERRYLFNALLVCRNKLPTQGGRGYDKAAKMSL</sequence>
<reference evidence="1 2" key="1">
    <citation type="submission" date="2023-06" db="EMBL/GenBank/DDBJ databases">
        <title>Identification and characterization of horizontal gene transfer across gut microbiota members of farm animals based on homology search.</title>
        <authorList>
            <person name="Schwarzerova J."/>
            <person name="Nykrynova M."/>
            <person name="Jureckova K."/>
            <person name="Cejkova D."/>
            <person name="Rychlik I."/>
        </authorList>
    </citation>
    <scope>NUCLEOTIDE SEQUENCE [LARGE SCALE GENOMIC DNA]</scope>
    <source>
        <strain evidence="1 2">ET39</strain>
    </source>
</reference>
<gene>
    <name evidence="1" type="ORF">QUV96_07855</name>
</gene>
<keyword evidence="2" id="KW-1185">Reference proteome</keyword>
<reference evidence="1 2" key="3">
    <citation type="submission" date="2023-06" db="EMBL/GenBank/DDBJ databases">
        <authorList>
            <person name="Zeman M."/>
            <person name="Kubasova T."/>
            <person name="Jahodarova E."/>
            <person name="Nykrynova M."/>
            <person name="Rychlik I."/>
        </authorList>
    </citation>
    <scope>NUCLEOTIDE SEQUENCE [LARGE SCALE GENOMIC DNA]</scope>
    <source>
        <strain evidence="1 2">ET39</strain>
    </source>
</reference>
<reference evidence="2" key="2">
    <citation type="submission" date="2023-06" db="EMBL/GenBank/DDBJ databases">
        <title>Identification and characterization of horizontal gene transfer across gut microbiota members of farm animals based on homology search.</title>
        <authorList>
            <person name="Zeman M."/>
            <person name="Kubasova T."/>
            <person name="Jahodarova E."/>
            <person name="Nykrynova M."/>
            <person name="Rychlik I."/>
        </authorList>
    </citation>
    <scope>NUCLEOTIDE SEQUENCE [LARGE SCALE GENOMIC DNA]</scope>
    <source>
        <strain evidence="2">ET39</strain>
    </source>
</reference>
<evidence type="ECO:0000313" key="1">
    <source>
        <dbReference type="EMBL" id="MDM8157549.1"/>
    </source>
</evidence>
<dbReference type="RefSeq" id="WP_289607995.1">
    <property type="nucleotide sequence ID" value="NZ_JAUDCG010000032.1"/>
</dbReference>